<keyword evidence="4 5" id="KW-0472">Membrane</keyword>
<proteinExistence type="predicted"/>
<protein>
    <recommendedName>
        <fullName evidence="8">CysZ-like protein</fullName>
    </recommendedName>
</protein>
<feature type="transmembrane region" description="Helical" evidence="5">
    <location>
        <begin position="66"/>
        <end position="92"/>
    </location>
</feature>
<feature type="transmembrane region" description="Helical" evidence="5">
    <location>
        <begin position="128"/>
        <end position="151"/>
    </location>
</feature>
<evidence type="ECO:0000313" key="7">
    <source>
        <dbReference type="Proteomes" id="UP000025061"/>
    </source>
</evidence>
<evidence type="ECO:0000256" key="2">
    <source>
        <dbReference type="ARBA" id="ARBA00022692"/>
    </source>
</evidence>
<feature type="transmembrane region" description="Helical" evidence="5">
    <location>
        <begin position="20"/>
        <end position="46"/>
    </location>
</feature>
<keyword evidence="2 5" id="KW-0812">Transmembrane</keyword>
<dbReference type="OrthoDB" id="5421146at2"/>
<reference evidence="6 7" key="1">
    <citation type="submission" date="2013-04" db="EMBL/GenBank/DDBJ databases">
        <title>Hyphomonas hirschiana VP5 Genome Sequencing.</title>
        <authorList>
            <person name="Lai Q."/>
            <person name="Shao Z."/>
        </authorList>
    </citation>
    <scope>NUCLEOTIDE SEQUENCE [LARGE SCALE GENOMIC DNA]</scope>
    <source>
        <strain evidence="6 7">VP5</strain>
    </source>
</reference>
<keyword evidence="7" id="KW-1185">Reference proteome</keyword>
<evidence type="ECO:0000256" key="4">
    <source>
        <dbReference type="ARBA" id="ARBA00023136"/>
    </source>
</evidence>
<evidence type="ECO:0000256" key="5">
    <source>
        <dbReference type="SAM" id="Phobius"/>
    </source>
</evidence>
<evidence type="ECO:0000256" key="1">
    <source>
        <dbReference type="ARBA" id="ARBA00004141"/>
    </source>
</evidence>
<evidence type="ECO:0000313" key="6">
    <source>
        <dbReference type="EMBL" id="KCZ94705.1"/>
    </source>
</evidence>
<dbReference type="Proteomes" id="UP000025061">
    <property type="component" value="Unassembled WGS sequence"/>
</dbReference>
<organism evidence="6 7">
    <name type="scientific">Hyphomonas hirschiana VP5</name>
    <dbReference type="NCBI Taxonomy" id="1280951"/>
    <lineage>
        <taxon>Bacteria</taxon>
        <taxon>Pseudomonadati</taxon>
        <taxon>Pseudomonadota</taxon>
        <taxon>Alphaproteobacteria</taxon>
        <taxon>Hyphomonadales</taxon>
        <taxon>Hyphomonadaceae</taxon>
        <taxon>Hyphomonas</taxon>
    </lineage>
</organism>
<dbReference type="AlphaFoldDB" id="A0A059FVH5"/>
<comment type="subcellular location">
    <subcellularLocation>
        <location evidence="1">Membrane</location>
        <topology evidence="1">Multi-pass membrane protein</topology>
    </subcellularLocation>
</comment>
<dbReference type="Pfam" id="PF07264">
    <property type="entry name" value="EI24"/>
    <property type="match status" value="1"/>
</dbReference>
<feature type="transmembrane region" description="Helical" evidence="5">
    <location>
        <begin position="185"/>
        <end position="208"/>
    </location>
</feature>
<dbReference type="EMBL" id="ARYI01000006">
    <property type="protein sequence ID" value="KCZ94705.1"/>
    <property type="molecule type" value="Genomic_DNA"/>
</dbReference>
<evidence type="ECO:0000256" key="3">
    <source>
        <dbReference type="ARBA" id="ARBA00022989"/>
    </source>
</evidence>
<name>A0A059FVH5_9PROT</name>
<evidence type="ECO:0008006" key="8">
    <source>
        <dbReference type="Google" id="ProtNLM"/>
    </source>
</evidence>
<dbReference type="RefSeq" id="WP_011648424.1">
    <property type="nucleotide sequence ID" value="NZ_ARYI01000006.1"/>
</dbReference>
<sequence>MTRAVSAILGGIRDVASGRLTLFAILNLILALALTGGSALAVIRYGVPLIPEGDGWLSYLSTAGEIAASLILIVLALALSPAASIFVGGFLFDFAAERVEKAIGAPKARAVPLTEGVINGLKIALPALLLNLLVIPLYFVPVVNVVVFVVLNGALMGREYATLAAARQMSFKEAVRLRNRHGASVFLVGLACSVIPFFAPLVGAGAMVRLVQKLPRPDAAGRSAPERTTIKADKH</sequence>
<gene>
    <name evidence="6" type="ORF">HHI_07918</name>
</gene>
<dbReference type="InterPro" id="IPR059112">
    <property type="entry name" value="CysZ/EI24"/>
</dbReference>
<accession>A0A059FVH5</accession>
<dbReference type="PATRIC" id="fig|1280951.3.peg.1599"/>
<keyword evidence="3 5" id="KW-1133">Transmembrane helix</keyword>
<comment type="caution">
    <text evidence="6">The sequence shown here is derived from an EMBL/GenBank/DDBJ whole genome shotgun (WGS) entry which is preliminary data.</text>
</comment>